<organism evidence="1 2">
    <name type="scientific">Acaulospora colombiana</name>
    <dbReference type="NCBI Taxonomy" id="27376"/>
    <lineage>
        <taxon>Eukaryota</taxon>
        <taxon>Fungi</taxon>
        <taxon>Fungi incertae sedis</taxon>
        <taxon>Mucoromycota</taxon>
        <taxon>Glomeromycotina</taxon>
        <taxon>Glomeromycetes</taxon>
        <taxon>Diversisporales</taxon>
        <taxon>Acaulosporaceae</taxon>
        <taxon>Acaulospora</taxon>
    </lineage>
</organism>
<keyword evidence="2" id="KW-1185">Reference proteome</keyword>
<name>A0ACA9N6N4_9GLOM</name>
<dbReference type="EMBL" id="CAJVPT010018407">
    <property type="protein sequence ID" value="CAG8633878.1"/>
    <property type="molecule type" value="Genomic_DNA"/>
</dbReference>
<proteinExistence type="predicted"/>
<accession>A0ACA9N6N4</accession>
<evidence type="ECO:0000313" key="1">
    <source>
        <dbReference type="EMBL" id="CAG8633878.1"/>
    </source>
</evidence>
<comment type="caution">
    <text evidence="1">The sequence shown here is derived from an EMBL/GenBank/DDBJ whole genome shotgun (WGS) entry which is preliminary data.</text>
</comment>
<evidence type="ECO:0000313" key="2">
    <source>
        <dbReference type="Proteomes" id="UP000789525"/>
    </source>
</evidence>
<protein>
    <submittedName>
        <fullName evidence="1">14203_t:CDS:1</fullName>
    </submittedName>
</protein>
<sequence length="422" mass="47692">MSVVIKETHNIQMLKPKPRTQIPLSKFDTISCYINLVYFFKNVHNEFDFMNVQKIQNSLRDILTDYHPLTGAIIKNETDNQLLIDCDDRGIPFVTAEGSSAMIEQLEEDSRTETLESFIVNNDILNKVTRVPLLAVQHTKLVPDGSVVIGISIHHTAADGAAAFGFLENWSRKARHEQILVPPVHVRDIFKEDKKDNGKQNGVKLSNEKNNAAPPKLHNAVKPSKRFHFSNDQLNKLREVYSTDIPKGKWVSTNDVIVAHLTRNITRVRNIDSNAEATGVFICAIACNVREKFKLSKGYFGNAFCTISALLPVSKLINGSRSEVALQIRETISKVEDADIQFFEDWFKEKSKGQIPTEGFLVFSNWSKFPAYELDLGYGKPTRFRPAMDLENAIVFSGTANNNGIDAFIYLKNEQLDKLNFD</sequence>
<dbReference type="Proteomes" id="UP000789525">
    <property type="component" value="Unassembled WGS sequence"/>
</dbReference>
<reference evidence="1" key="1">
    <citation type="submission" date="2021-06" db="EMBL/GenBank/DDBJ databases">
        <authorList>
            <person name="Kallberg Y."/>
            <person name="Tangrot J."/>
            <person name="Rosling A."/>
        </authorList>
    </citation>
    <scope>NUCLEOTIDE SEQUENCE</scope>
    <source>
        <strain evidence="1">CL356</strain>
    </source>
</reference>
<gene>
    <name evidence="1" type="ORF">ACOLOM_LOCUS7724</name>
</gene>